<evidence type="ECO:0000313" key="1">
    <source>
        <dbReference type="EMBL" id="BBC78468.1"/>
    </source>
</evidence>
<protein>
    <submittedName>
        <fullName evidence="1">Uncharacterized protein</fullName>
    </submittedName>
</protein>
<accession>A0A2Z5ZD84</accession>
<accession>A0A0D6NKN0</accession>
<reference evidence="1 4" key="2">
    <citation type="submission" date="2018-02" db="EMBL/GenBank/DDBJ databases">
        <title>Acetobacter orientalis genome.</title>
        <authorList>
            <person name="Nakashima N."/>
            <person name="Tamura T."/>
        </authorList>
    </citation>
    <scope>NUCLEOTIDE SEQUENCE [LARGE SCALE GENOMIC DNA]</scope>
    <source>
        <strain evidence="1 4">FAN1</strain>
    </source>
</reference>
<dbReference type="EMBL" id="AP018515">
    <property type="protein sequence ID" value="BBC78468.1"/>
    <property type="molecule type" value="Genomic_DNA"/>
</dbReference>
<evidence type="ECO:0000313" key="2">
    <source>
        <dbReference type="EMBL" id="GAN66614.1"/>
    </source>
</evidence>
<organism evidence="1 4">
    <name type="scientific">Acetobacter orientalis</name>
    <dbReference type="NCBI Taxonomy" id="146474"/>
    <lineage>
        <taxon>Bacteria</taxon>
        <taxon>Pseudomonadati</taxon>
        <taxon>Pseudomonadota</taxon>
        <taxon>Alphaproteobacteria</taxon>
        <taxon>Acetobacterales</taxon>
        <taxon>Acetobacteraceae</taxon>
        <taxon>Acetobacter</taxon>
    </lineage>
</organism>
<name>A0A2Z5ZD84_9PROT</name>
<sequence length="152" mass="16813">MLQAKSGQTGFGFFMFRAHGMSDAKRNLSGLWHGQFSYPRTFQPEFFTATLLDQAGSLSGSITDKVTDPTHATGVFLAHVRGQHVGADVHFSKQYESAARPHRVRYTGQVNADGTEISGTWQIDGSWSGPFLMVRAQPSQEVSVQRYETLDV</sequence>
<dbReference type="Proteomes" id="UP000270034">
    <property type="component" value="Chromosome"/>
</dbReference>
<keyword evidence="3" id="KW-1185">Reference proteome</keyword>
<evidence type="ECO:0000313" key="4">
    <source>
        <dbReference type="Proteomes" id="UP000270034"/>
    </source>
</evidence>
<dbReference type="Proteomes" id="UP000032670">
    <property type="component" value="Unassembled WGS sequence"/>
</dbReference>
<dbReference type="EMBL" id="BAMX01000024">
    <property type="protein sequence ID" value="GAN66614.1"/>
    <property type="molecule type" value="Genomic_DNA"/>
</dbReference>
<reference evidence="2 3" key="1">
    <citation type="submission" date="2012-11" db="EMBL/GenBank/DDBJ databases">
        <title>Whole genome sequence of Acetobacter orientalis 21F-2.</title>
        <authorList>
            <person name="Azuma Y."/>
            <person name="Higashiura N."/>
            <person name="Hirakawa H."/>
            <person name="Matsushita K."/>
        </authorList>
    </citation>
    <scope>NUCLEOTIDE SEQUENCE [LARGE SCALE GENOMIC DNA]</scope>
    <source>
        <strain evidence="2 3">21F-2</strain>
    </source>
</reference>
<proteinExistence type="predicted"/>
<gene>
    <name evidence="2" type="ORF">Abor_024_058</name>
    <name evidence="1" type="ORF">AcetOrient_orf00188</name>
</gene>
<dbReference type="AlphaFoldDB" id="A0A2Z5ZD84"/>
<evidence type="ECO:0000313" key="3">
    <source>
        <dbReference type="Proteomes" id="UP000032670"/>
    </source>
</evidence>
<dbReference type="KEGG" id="aot:AcetOri_orf00188"/>